<evidence type="ECO:0000313" key="1">
    <source>
        <dbReference type="EMBL" id="ACV56595.1"/>
    </source>
</evidence>
<dbReference type="HOGENOM" id="CLU_2715977_0_0_11"/>
<accession>C8WMA0</accession>
<sequence length="72" mass="8180">MERTEIEGAINAYKNLLQQTDYMAIKHADGALTPEEYGPMRAKREEWREAINQCEAQLATLDEQEPAEQGAI</sequence>
<dbReference type="BioCyc" id="ELEN479437:G1GFY-2663-MONOMER"/>
<name>C8WMA0_EGGLE</name>
<dbReference type="STRING" id="479437.Elen_2644"/>
<dbReference type="OrthoDB" id="9956876at2"/>
<dbReference type="EMBL" id="CP001726">
    <property type="protein sequence ID" value="ACV56595.1"/>
    <property type="molecule type" value="Genomic_DNA"/>
</dbReference>
<proteinExistence type="predicted"/>
<reference evidence="1 2" key="1">
    <citation type="journal article" date="2009" name="Stand. Genomic Sci.">
        <title>Complete genome sequence of Eggerthella lenta type strain (IPP VPI 0255).</title>
        <authorList>
            <person name="Saunders E."/>
            <person name="Pukall R."/>
            <person name="Abt B."/>
            <person name="Lapidus A."/>
            <person name="Glavina Del Rio T."/>
            <person name="Copeland A."/>
            <person name="Tice H."/>
            <person name="Cheng J.F."/>
            <person name="Lucas S."/>
            <person name="Chen F."/>
            <person name="Nolan M."/>
            <person name="Bruce D."/>
            <person name="Goodwin L."/>
            <person name="Pitluck S."/>
            <person name="Ivanova N."/>
            <person name="Mavromatis K."/>
            <person name="Ovchinnikova G."/>
            <person name="Pati A."/>
            <person name="Chen A."/>
            <person name="Palaniappan K."/>
            <person name="Land M."/>
            <person name="Hauser L."/>
            <person name="Chang Y.J."/>
            <person name="Jeffries C.D."/>
            <person name="Chain P."/>
            <person name="Meincke L."/>
            <person name="Sims D."/>
            <person name="Brettin T."/>
            <person name="Detter J.C."/>
            <person name="Goker M."/>
            <person name="Bristow J."/>
            <person name="Eisen J.A."/>
            <person name="Markowitz V."/>
            <person name="Hugenholtz P."/>
            <person name="Kyrpides N.C."/>
            <person name="Klenk H.P."/>
            <person name="Han C."/>
        </authorList>
    </citation>
    <scope>NUCLEOTIDE SEQUENCE [LARGE SCALE GENOMIC DNA]</scope>
    <source>
        <strain evidence="2">ATCC 25559 / DSM 2243 / CCUG 17323 / JCM 9979 / KCTC 3265 / NCTC 11813 / VPI 0255 / 1899 B</strain>
    </source>
</reference>
<dbReference type="Proteomes" id="UP000001377">
    <property type="component" value="Chromosome"/>
</dbReference>
<dbReference type="RefSeq" id="WP_015761317.1">
    <property type="nucleotide sequence ID" value="NC_013204.1"/>
</dbReference>
<gene>
    <name evidence="1" type="ordered locus">Elen_2644</name>
</gene>
<dbReference type="KEGG" id="ele:Elen_2644"/>
<evidence type="ECO:0000313" key="2">
    <source>
        <dbReference type="Proteomes" id="UP000001377"/>
    </source>
</evidence>
<keyword evidence="2" id="KW-1185">Reference proteome</keyword>
<dbReference type="AlphaFoldDB" id="C8WMA0"/>
<organism evidence="1 2">
    <name type="scientific">Eggerthella lenta (strain ATCC 25559 / DSM 2243 / CCUG 17323 / JCM 9979 / KCTC 3265 / NCTC 11813 / VPI 0255 / 1899 B)</name>
    <name type="common">Eubacterium lentum</name>
    <dbReference type="NCBI Taxonomy" id="479437"/>
    <lineage>
        <taxon>Bacteria</taxon>
        <taxon>Bacillati</taxon>
        <taxon>Actinomycetota</taxon>
        <taxon>Coriobacteriia</taxon>
        <taxon>Eggerthellales</taxon>
        <taxon>Eggerthellaceae</taxon>
        <taxon>Eggerthella</taxon>
    </lineage>
</organism>
<dbReference type="PaxDb" id="479437-Elen_2644"/>
<protein>
    <submittedName>
        <fullName evidence="1">Uncharacterized protein</fullName>
    </submittedName>
</protein>